<dbReference type="Proteomes" id="UP001296873">
    <property type="component" value="Unassembled WGS sequence"/>
</dbReference>
<dbReference type="Pfam" id="PF01051">
    <property type="entry name" value="Rep3_N"/>
    <property type="match status" value="1"/>
</dbReference>
<dbReference type="InterPro" id="IPR036388">
    <property type="entry name" value="WH-like_DNA-bd_sf"/>
</dbReference>
<feature type="domain" description="Initiator Rep protein WH1" evidence="2">
    <location>
        <begin position="69"/>
        <end position="165"/>
    </location>
</feature>
<sequence>GPAKPIKFAKFVAHGSRWRLVRRRDPWSRVNTLCQWGVGGAYVLNALLGWRKKHPRFSDAGWTVASTARIREAIGQPGEEGNAGLRLALERLSTNPVDLTFDGDRPVRAPLLAAVELPRGDGMVAYRLPELVAEDAERPKAFARLSLEACARLGSRYALVLYELCELLARRDHPRVTLDLDELRARFGTGSAYRGGAAFCRDVLAPAAAAVTDRTTLSATVTPQLSRRRRVTAARIEVGRRT</sequence>
<dbReference type="SUPFAM" id="SSF46785">
    <property type="entry name" value="Winged helix' DNA-binding domain"/>
    <property type="match status" value="1"/>
</dbReference>
<dbReference type="InterPro" id="IPR000525">
    <property type="entry name" value="Initiator_Rep_WH1"/>
</dbReference>
<name>A0ABS1DMH4_9PROT</name>
<dbReference type="EMBL" id="NRRL01000172">
    <property type="protein sequence ID" value="MBK1671323.1"/>
    <property type="molecule type" value="Genomic_DNA"/>
</dbReference>
<gene>
    <name evidence="3" type="ORF">CKO28_25310</name>
</gene>
<evidence type="ECO:0000313" key="3">
    <source>
        <dbReference type="EMBL" id="MBK1671323.1"/>
    </source>
</evidence>
<evidence type="ECO:0000259" key="2">
    <source>
        <dbReference type="Pfam" id="PF01051"/>
    </source>
</evidence>
<evidence type="ECO:0000256" key="1">
    <source>
        <dbReference type="ARBA" id="ARBA00038283"/>
    </source>
</evidence>
<evidence type="ECO:0000313" key="4">
    <source>
        <dbReference type="Proteomes" id="UP001296873"/>
    </source>
</evidence>
<dbReference type="InterPro" id="IPR036390">
    <property type="entry name" value="WH_DNA-bd_sf"/>
</dbReference>
<keyword evidence="4" id="KW-1185">Reference proteome</keyword>
<dbReference type="Gene3D" id="1.10.10.10">
    <property type="entry name" value="Winged helix-like DNA-binding domain superfamily/Winged helix DNA-binding domain"/>
    <property type="match status" value="1"/>
</dbReference>
<protein>
    <recommendedName>
        <fullName evidence="2">Initiator Rep protein WH1 domain-containing protein</fullName>
    </recommendedName>
</protein>
<accession>A0ABS1DMH4</accession>
<organism evidence="3 4">
    <name type="scientific">Rhodovibrio sodomensis</name>
    <dbReference type="NCBI Taxonomy" id="1088"/>
    <lineage>
        <taxon>Bacteria</taxon>
        <taxon>Pseudomonadati</taxon>
        <taxon>Pseudomonadota</taxon>
        <taxon>Alphaproteobacteria</taxon>
        <taxon>Rhodospirillales</taxon>
        <taxon>Rhodovibrionaceae</taxon>
        <taxon>Rhodovibrio</taxon>
    </lineage>
</organism>
<proteinExistence type="inferred from homology"/>
<comment type="caution">
    <text evidence="3">The sequence shown here is derived from an EMBL/GenBank/DDBJ whole genome shotgun (WGS) entry which is preliminary data.</text>
</comment>
<reference evidence="3 4" key="1">
    <citation type="journal article" date="2020" name="Microorganisms">
        <title>Osmotic Adaptation and Compatible Solute Biosynthesis of Phototrophic Bacteria as Revealed from Genome Analyses.</title>
        <authorList>
            <person name="Imhoff J.F."/>
            <person name="Rahn T."/>
            <person name="Kunzel S."/>
            <person name="Keller A."/>
            <person name="Neulinger S.C."/>
        </authorList>
    </citation>
    <scope>NUCLEOTIDE SEQUENCE [LARGE SCALE GENOMIC DNA]</scope>
    <source>
        <strain evidence="3 4">DSM 9895</strain>
    </source>
</reference>
<comment type="similarity">
    <text evidence="1">Belongs to the initiator RepB protein family.</text>
</comment>
<feature type="non-terminal residue" evidence="3">
    <location>
        <position position="1"/>
    </location>
</feature>